<dbReference type="Proteomes" id="UP001180489">
    <property type="component" value="Unassembled WGS sequence"/>
</dbReference>
<dbReference type="EMBL" id="JAVRFF010000009">
    <property type="protein sequence ID" value="MDT0472443.1"/>
    <property type="molecule type" value="Genomic_DNA"/>
</dbReference>
<evidence type="ECO:0000313" key="2">
    <source>
        <dbReference type="Proteomes" id="UP001180489"/>
    </source>
</evidence>
<protein>
    <submittedName>
        <fullName evidence="1">Uncharacterized protein</fullName>
    </submittedName>
</protein>
<sequence length="122" mass="13325">MDHERTHPEPVSVFLSDCSRQDAGTVFGTLCACFASDRTAEDAPAQQDTTRPMVWLGTFDVSDAHTGSAPAHLDGPVSADVQGGYWAVERFRRALESVYSVQDLTGASGDQERDVHLRLESR</sequence>
<dbReference type="PROSITE" id="PS51257">
    <property type="entry name" value="PROKAR_LIPOPROTEIN"/>
    <property type="match status" value="1"/>
</dbReference>
<organism evidence="1 2">
    <name type="scientific">Streptomyces hintoniae</name>
    <dbReference type="NCBI Taxonomy" id="3075521"/>
    <lineage>
        <taxon>Bacteria</taxon>
        <taxon>Bacillati</taxon>
        <taxon>Actinomycetota</taxon>
        <taxon>Actinomycetes</taxon>
        <taxon>Kitasatosporales</taxon>
        <taxon>Streptomycetaceae</taxon>
        <taxon>Streptomyces</taxon>
    </lineage>
</organism>
<dbReference type="RefSeq" id="WP_311634750.1">
    <property type="nucleotide sequence ID" value="NZ_JAVRFF010000009.1"/>
</dbReference>
<gene>
    <name evidence="1" type="ORF">RM863_09915</name>
</gene>
<accession>A0ABU2UGQ1</accession>
<keyword evidence="2" id="KW-1185">Reference proteome</keyword>
<name>A0ABU2UGQ1_9ACTN</name>
<reference evidence="1" key="1">
    <citation type="submission" date="2024-05" db="EMBL/GenBank/DDBJ databases">
        <title>30 novel species of actinomycetes from the DSMZ collection.</title>
        <authorList>
            <person name="Nouioui I."/>
        </authorList>
    </citation>
    <scope>NUCLEOTIDE SEQUENCE</scope>
    <source>
        <strain evidence="1">DSM 41014</strain>
    </source>
</reference>
<evidence type="ECO:0000313" key="1">
    <source>
        <dbReference type="EMBL" id="MDT0472443.1"/>
    </source>
</evidence>
<comment type="caution">
    <text evidence="1">The sequence shown here is derived from an EMBL/GenBank/DDBJ whole genome shotgun (WGS) entry which is preliminary data.</text>
</comment>
<proteinExistence type="predicted"/>